<evidence type="ECO:0000256" key="1">
    <source>
        <dbReference type="ARBA" id="ARBA00004141"/>
    </source>
</evidence>
<dbReference type="FunFam" id="2.60.120.330:FF:000030">
    <property type="entry name" value="Thymine dioxygenase"/>
    <property type="match status" value="1"/>
</dbReference>
<comment type="subcellular location">
    <subcellularLocation>
        <location evidence="1">Membrane</location>
        <topology evidence="1">Multi-pass membrane protein</topology>
    </subcellularLocation>
</comment>
<evidence type="ECO:0000313" key="11">
    <source>
        <dbReference type="Proteomes" id="UP001152607"/>
    </source>
</evidence>
<dbReference type="InterPro" id="IPR004254">
    <property type="entry name" value="AdipoR/HlyIII-related"/>
</dbReference>
<evidence type="ECO:0000256" key="3">
    <source>
        <dbReference type="ARBA" id="ARBA00022692"/>
    </source>
</evidence>
<dbReference type="GO" id="GO:0016020">
    <property type="term" value="C:membrane"/>
    <property type="evidence" value="ECO:0007669"/>
    <property type="project" value="UniProtKB-SubCell"/>
</dbReference>
<dbReference type="SUPFAM" id="SSF51197">
    <property type="entry name" value="Clavaminate synthase-like"/>
    <property type="match status" value="1"/>
</dbReference>
<dbReference type="PRINTS" id="PR00682">
    <property type="entry name" value="IPNSYNTHASE"/>
</dbReference>
<feature type="transmembrane region" description="Helical" evidence="8">
    <location>
        <begin position="168"/>
        <end position="189"/>
    </location>
</feature>
<dbReference type="Pfam" id="PF03006">
    <property type="entry name" value="HlyIII"/>
    <property type="match status" value="1"/>
</dbReference>
<organism evidence="10 11">
    <name type="scientific">Periconia digitata</name>
    <dbReference type="NCBI Taxonomy" id="1303443"/>
    <lineage>
        <taxon>Eukaryota</taxon>
        <taxon>Fungi</taxon>
        <taxon>Dikarya</taxon>
        <taxon>Ascomycota</taxon>
        <taxon>Pezizomycotina</taxon>
        <taxon>Dothideomycetes</taxon>
        <taxon>Pleosporomycetidae</taxon>
        <taxon>Pleosporales</taxon>
        <taxon>Massarineae</taxon>
        <taxon>Periconiaceae</taxon>
        <taxon>Periconia</taxon>
    </lineage>
</organism>
<dbReference type="InterPro" id="IPR044861">
    <property type="entry name" value="IPNS-like_FE2OG_OXY"/>
</dbReference>
<feature type="transmembrane region" description="Helical" evidence="8">
    <location>
        <begin position="227"/>
        <end position="248"/>
    </location>
</feature>
<evidence type="ECO:0000256" key="2">
    <source>
        <dbReference type="ARBA" id="ARBA00008056"/>
    </source>
</evidence>
<dbReference type="AlphaFoldDB" id="A0A9W4UA36"/>
<evidence type="ECO:0000256" key="5">
    <source>
        <dbReference type="ARBA" id="ARBA00023136"/>
    </source>
</evidence>
<evidence type="ECO:0000259" key="9">
    <source>
        <dbReference type="PROSITE" id="PS51471"/>
    </source>
</evidence>
<reference evidence="10" key="1">
    <citation type="submission" date="2023-01" db="EMBL/GenBank/DDBJ databases">
        <authorList>
            <person name="Van Ghelder C."/>
            <person name="Rancurel C."/>
        </authorList>
    </citation>
    <scope>NUCLEOTIDE SEQUENCE</scope>
    <source>
        <strain evidence="10">CNCM I-4278</strain>
    </source>
</reference>
<dbReference type="GO" id="GO:0044283">
    <property type="term" value="P:small molecule biosynthetic process"/>
    <property type="evidence" value="ECO:0007669"/>
    <property type="project" value="UniProtKB-ARBA"/>
</dbReference>
<feature type="region of interest" description="Disordered" evidence="7">
    <location>
        <begin position="588"/>
        <end position="608"/>
    </location>
</feature>
<keyword evidence="11" id="KW-1185">Reference proteome</keyword>
<dbReference type="OrthoDB" id="288590at2759"/>
<keyword evidence="4 8" id="KW-1133">Transmembrane helix</keyword>
<accession>A0A9W4UA36</accession>
<sequence length="657" mass="72535">MSAHSENTTLTQEIAAKTEQIAIESTRGAEDAAEKVGAITSATIDSVFQTLHFEQLPAWMQTDPHIQRGYRKSTGAINDCLHSLWYPHNELVNTWSHLLPATFFLALLVGADYLQLKDLKGRNGGMKWSDLAMMQFYFACTALCLLFSATFHGMNSHSFEMARRTLKLDYLGIVLTISSTCITSTYFGLYGNPRLQAMYISVTVLCGTTVFWMVLRPDADGPKAAAWRAAVFTTLGASGFGAIVHAGLKGGVEALKMFPLLNIAVTCSCYLLGRQPSTLPYLGGYWADCVPLRTERCPPATLLAKQADCILYPKCCCVQMLTKIFRAQHLIDFAPFLSSDPVKKKETAQAVLEGFQGAGFIYLKNHGIPEATVSDVFANSAKFFARPQAQKDALSWYSPEANRGYSAAGREKVTDLEELDDVGKLREAVPDLKESLEIGREGEEGMPNMWPAVEGDNDAKVFKEVMLKFHDTCKALHMQLMRAIALGMGIDEQWFDSFTDRGDNTLRLLHYPGVPKSVFKRQDGQLQVRAGEHSDYGSATLLFQDSRGGLQVRSPKGTFVNATPIPGAIVVNAGDLLARWSNDTIKSTKHRVVEPPPKKDDGDGSDSYPPRYSVAYFCNPNFDRTIEAIPGTYEKTGKKYPAVTSGEYLVKRLTSTY</sequence>
<gene>
    <name evidence="10" type="ORF">PDIGIT_LOCUS5281</name>
</gene>
<keyword evidence="6" id="KW-0479">Metal-binding</keyword>
<dbReference type="InterPro" id="IPR026992">
    <property type="entry name" value="DIOX_N"/>
</dbReference>
<keyword evidence="3 8" id="KW-0812">Transmembrane</keyword>
<dbReference type="InterPro" id="IPR050231">
    <property type="entry name" value="Iron_ascorbate_oxido_reductase"/>
</dbReference>
<dbReference type="EMBL" id="CAOQHR010000003">
    <property type="protein sequence ID" value="CAI6332249.1"/>
    <property type="molecule type" value="Genomic_DNA"/>
</dbReference>
<evidence type="ECO:0000313" key="10">
    <source>
        <dbReference type="EMBL" id="CAI6332249.1"/>
    </source>
</evidence>
<feature type="transmembrane region" description="Helical" evidence="8">
    <location>
        <begin position="195"/>
        <end position="215"/>
    </location>
</feature>
<proteinExistence type="inferred from homology"/>
<name>A0A9W4UA36_9PLEO</name>
<keyword evidence="6" id="KW-0862">Zinc</keyword>
<dbReference type="PANTHER" id="PTHR47990">
    <property type="entry name" value="2-OXOGLUTARATE (2OG) AND FE(II)-DEPENDENT OXYGENASE SUPERFAMILY PROTEIN-RELATED"/>
    <property type="match status" value="1"/>
</dbReference>
<dbReference type="GO" id="GO:0046872">
    <property type="term" value="F:metal ion binding"/>
    <property type="evidence" value="ECO:0007669"/>
    <property type="project" value="UniProtKB-KW"/>
</dbReference>
<dbReference type="Proteomes" id="UP001152607">
    <property type="component" value="Unassembled WGS sequence"/>
</dbReference>
<dbReference type="SMR" id="A0A9W4UA36"/>
<comment type="caution">
    <text evidence="10">The sequence shown here is derived from an EMBL/GenBank/DDBJ whole genome shotgun (WGS) entry which is preliminary data.</text>
</comment>
<dbReference type="Pfam" id="PF14226">
    <property type="entry name" value="DIOX_N"/>
    <property type="match status" value="1"/>
</dbReference>
<evidence type="ECO:0000256" key="7">
    <source>
        <dbReference type="SAM" id="MobiDB-lite"/>
    </source>
</evidence>
<feature type="binding site" evidence="6">
    <location>
        <position position="152"/>
    </location>
    <ligand>
        <name>Zn(2+)</name>
        <dbReference type="ChEBI" id="CHEBI:29105"/>
    </ligand>
</feature>
<dbReference type="InterPro" id="IPR027443">
    <property type="entry name" value="IPNS-like_sf"/>
</dbReference>
<dbReference type="Pfam" id="PF03171">
    <property type="entry name" value="2OG-FeII_Oxy"/>
    <property type="match status" value="1"/>
</dbReference>
<comment type="similarity">
    <text evidence="2">Belongs to the iron/ascorbate-dependent oxidoreductase family.</text>
</comment>
<dbReference type="Gene3D" id="2.60.120.330">
    <property type="entry name" value="B-lactam Antibiotic, Isopenicillin N Synthase, Chain"/>
    <property type="match status" value="1"/>
</dbReference>
<evidence type="ECO:0000256" key="6">
    <source>
        <dbReference type="PIRSR" id="PIRSR604254-1"/>
    </source>
</evidence>
<feature type="transmembrane region" description="Helical" evidence="8">
    <location>
        <begin position="136"/>
        <end position="156"/>
    </location>
</feature>
<dbReference type="InterPro" id="IPR005123">
    <property type="entry name" value="Oxoglu/Fe-dep_dioxygenase_dom"/>
</dbReference>
<evidence type="ECO:0000256" key="4">
    <source>
        <dbReference type="ARBA" id="ARBA00022989"/>
    </source>
</evidence>
<feature type="compositionally biased region" description="Basic and acidic residues" evidence="7">
    <location>
        <begin position="591"/>
        <end position="602"/>
    </location>
</feature>
<keyword evidence="5 8" id="KW-0472">Membrane</keyword>
<dbReference type="PROSITE" id="PS51471">
    <property type="entry name" value="FE2OG_OXY"/>
    <property type="match status" value="1"/>
</dbReference>
<feature type="domain" description="Fe2OG dioxygenase" evidence="9">
    <location>
        <begin position="502"/>
        <end position="620"/>
    </location>
</feature>
<evidence type="ECO:0000256" key="8">
    <source>
        <dbReference type="SAM" id="Phobius"/>
    </source>
</evidence>
<feature type="transmembrane region" description="Helical" evidence="8">
    <location>
        <begin position="98"/>
        <end position="116"/>
    </location>
</feature>
<protein>
    <recommendedName>
        <fullName evidence="9">Fe2OG dioxygenase domain-containing protein</fullName>
    </recommendedName>
</protein>